<proteinExistence type="inferred from homology"/>
<organism evidence="9 10">
    <name type="scientific">Musa balbisiana</name>
    <name type="common">Banana</name>
    <dbReference type="NCBI Taxonomy" id="52838"/>
    <lineage>
        <taxon>Eukaryota</taxon>
        <taxon>Viridiplantae</taxon>
        <taxon>Streptophyta</taxon>
        <taxon>Embryophyta</taxon>
        <taxon>Tracheophyta</taxon>
        <taxon>Spermatophyta</taxon>
        <taxon>Magnoliopsida</taxon>
        <taxon>Liliopsida</taxon>
        <taxon>Zingiberales</taxon>
        <taxon>Musaceae</taxon>
        <taxon>Musa</taxon>
    </lineage>
</organism>
<feature type="transmembrane region" description="Helical" evidence="7">
    <location>
        <begin position="26"/>
        <end position="45"/>
    </location>
</feature>
<accession>A0A4S8JQU7</accession>
<dbReference type="GO" id="GO:0016192">
    <property type="term" value="P:vesicle-mediated transport"/>
    <property type="evidence" value="ECO:0007669"/>
    <property type="project" value="UniProtKB-ARBA"/>
</dbReference>
<reference evidence="9 10" key="1">
    <citation type="journal article" date="2019" name="Nat. Plants">
        <title>Genome sequencing of Musa balbisiana reveals subgenome evolution and function divergence in polyploid bananas.</title>
        <authorList>
            <person name="Yao X."/>
        </authorList>
    </citation>
    <scope>NUCLEOTIDE SEQUENCE [LARGE SCALE GENOMIC DNA]</scope>
    <source>
        <strain evidence="10">cv. DH-PKW</strain>
        <tissue evidence="9">Leaves</tissue>
    </source>
</reference>
<evidence type="ECO:0000313" key="9">
    <source>
        <dbReference type="EMBL" id="THU64416.1"/>
    </source>
</evidence>
<evidence type="ECO:0000256" key="6">
    <source>
        <dbReference type="ARBA" id="ARBA00023136"/>
    </source>
</evidence>
<keyword evidence="5 7" id="KW-1133">Transmembrane helix</keyword>
<dbReference type="EMBL" id="PYDT01000004">
    <property type="protein sequence ID" value="THU64416.1"/>
    <property type="molecule type" value="Genomic_DNA"/>
</dbReference>
<dbReference type="STRING" id="52838.A0A4S8JQU7"/>
<evidence type="ECO:0000313" key="10">
    <source>
        <dbReference type="Proteomes" id="UP000317650"/>
    </source>
</evidence>
<name>A0A4S8JQU7_MUSBA</name>
<dbReference type="Pfam" id="PF03208">
    <property type="entry name" value="PRA1"/>
    <property type="match status" value="1"/>
</dbReference>
<comment type="function">
    <text evidence="1 7">May be involved in both secretory and endocytic intracellular trafficking in the endosomal/prevacuolar compartments.</text>
</comment>
<feature type="transmembrane region" description="Helical" evidence="7">
    <location>
        <begin position="187"/>
        <end position="203"/>
    </location>
</feature>
<dbReference type="PANTHER" id="PTHR19317:SF58">
    <property type="entry name" value="OS03G0741600 PROTEIN"/>
    <property type="match status" value="1"/>
</dbReference>
<keyword evidence="7" id="KW-0813">Transport</keyword>
<comment type="caution">
    <text evidence="9">The sequence shown here is derived from an EMBL/GenBank/DDBJ whole genome shotgun (WGS) entry which is preliminary data.</text>
</comment>
<keyword evidence="4 7" id="KW-0812">Transmembrane</keyword>
<evidence type="ECO:0000256" key="1">
    <source>
        <dbReference type="ARBA" id="ARBA00002501"/>
    </source>
</evidence>
<dbReference type="AlphaFoldDB" id="A0A4S8JQU7"/>
<evidence type="ECO:0000256" key="2">
    <source>
        <dbReference type="ARBA" id="ARBA00004141"/>
    </source>
</evidence>
<protein>
    <recommendedName>
        <fullName evidence="7">PRA1 family protein</fullName>
    </recommendedName>
</protein>
<evidence type="ECO:0000256" key="5">
    <source>
        <dbReference type="ARBA" id="ARBA00022989"/>
    </source>
</evidence>
<dbReference type="PANTHER" id="PTHR19317">
    <property type="entry name" value="PRENYLATED RAB ACCEPTOR 1-RELATED"/>
    <property type="match status" value="1"/>
</dbReference>
<keyword evidence="6 7" id="KW-0472">Membrane</keyword>
<comment type="similarity">
    <text evidence="3 7">Belongs to the PRA1 family.</text>
</comment>
<dbReference type="GO" id="GO:0005783">
    <property type="term" value="C:endoplasmic reticulum"/>
    <property type="evidence" value="ECO:0007669"/>
    <property type="project" value="UniProtKB-ARBA"/>
</dbReference>
<dbReference type="InterPro" id="IPR004895">
    <property type="entry name" value="Prenylated_rab_accept_PRA1"/>
</dbReference>
<feature type="region of interest" description="Disordered" evidence="8">
    <location>
        <begin position="85"/>
        <end position="108"/>
    </location>
</feature>
<keyword evidence="10" id="KW-1185">Reference proteome</keyword>
<evidence type="ECO:0000256" key="4">
    <source>
        <dbReference type="ARBA" id="ARBA00022692"/>
    </source>
</evidence>
<dbReference type="Proteomes" id="UP000317650">
    <property type="component" value="Chromosome 1"/>
</dbReference>
<evidence type="ECO:0000256" key="7">
    <source>
        <dbReference type="RuleBase" id="RU363107"/>
    </source>
</evidence>
<evidence type="ECO:0000256" key="3">
    <source>
        <dbReference type="ARBA" id="ARBA00006483"/>
    </source>
</evidence>
<feature type="transmembrane region" description="Helical" evidence="7">
    <location>
        <begin position="240"/>
        <end position="258"/>
    </location>
</feature>
<evidence type="ECO:0000256" key="8">
    <source>
        <dbReference type="SAM" id="MobiDB-lite"/>
    </source>
</evidence>
<comment type="subcellular location">
    <subcellularLocation>
        <location evidence="2 7">Membrane</location>
        <topology evidence="2 7">Multi-pass membrane protein</topology>
    </subcellularLocation>
</comment>
<sequence length="285" mass="30635">MRDTISAGLLFGVTRPNRARLRLPHVAYLAAYLSSATLSGFFLHLPSLPPPWWQKKESVVGGAAEMRNTSPPAYVPISAYPDPAPVPPSRPSVTEARPSPAPAPPNASSPAAVAADLVSSFKEHGRALISAQRPWLQLLDVTALARPASAGDAFFRLRHNIAYFRTNYTLLCLSVLAVSLLWHPASLFAFIAVTAAWFFLYFTRDRPVVFCGRPITDGTILSVLSVATIFALIVSNVGPTVFGAIMIGTVIICLHSLFRATDDRFLHETEAASGGLVVPAYGIAL</sequence>
<dbReference type="GO" id="GO:0016020">
    <property type="term" value="C:membrane"/>
    <property type="evidence" value="ECO:0007669"/>
    <property type="project" value="UniProtKB-SubCell"/>
</dbReference>
<dbReference type="GO" id="GO:0005794">
    <property type="term" value="C:Golgi apparatus"/>
    <property type="evidence" value="ECO:0007669"/>
    <property type="project" value="TreeGrafter"/>
</dbReference>
<feature type="transmembrane region" description="Helical" evidence="7">
    <location>
        <begin position="215"/>
        <end position="234"/>
    </location>
</feature>
<gene>
    <name evidence="9" type="ORF">C4D60_Mb01t26230</name>
</gene>